<evidence type="ECO:0000313" key="2">
    <source>
        <dbReference type="EMBL" id="TYH11050.1"/>
    </source>
</evidence>
<feature type="transmembrane region" description="Helical" evidence="1">
    <location>
        <begin position="20"/>
        <end position="44"/>
    </location>
</feature>
<accession>A0A5D2G016</accession>
<gene>
    <name evidence="2" type="ORF">ES288_A07G227900v1</name>
</gene>
<dbReference type="AlphaFoldDB" id="A0A5D2G016"/>
<evidence type="ECO:0000256" key="1">
    <source>
        <dbReference type="SAM" id="Phobius"/>
    </source>
</evidence>
<keyword evidence="1" id="KW-0472">Membrane</keyword>
<keyword evidence="3" id="KW-1185">Reference proteome</keyword>
<dbReference type="Proteomes" id="UP000323506">
    <property type="component" value="Chromosome A07"/>
</dbReference>
<reference evidence="2 3" key="1">
    <citation type="submission" date="2019-06" db="EMBL/GenBank/DDBJ databases">
        <title>WGS assembly of Gossypium darwinii.</title>
        <authorList>
            <person name="Chen Z.J."/>
            <person name="Sreedasyam A."/>
            <person name="Ando A."/>
            <person name="Song Q."/>
            <person name="De L."/>
            <person name="Hulse-Kemp A."/>
            <person name="Ding M."/>
            <person name="Ye W."/>
            <person name="Kirkbride R."/>
            <person name="Jenkins J."/>
            <person name="Plott C."/>
            <person name="Lovell J."/>
            <person name="Lin Y.-M."/>
            <person name="Vaughn R."/>
            <person name="Liu B."/>
            <person name="Li W."/>
            <person name="Simpson S."/>
            <person name="Scheffler B."/>
            <person name="Saski C."/>
            <person name="Grover C."/>
            <person name="Hu G."/>
            <person name="Conover J."/>
            <person name="Carlson J."/>
            <person name="Shu S."/>
            <person name="Boston L."/>
            <person name="Williams M."/>
            <person name="Peterson D."/>
            <person name="Mcgee K."/>
            <person name="Jones D."/>
            <person name="Wendel J."/>
            <person name="Stelly D."/>
            <person name="Grimwood J."/>
            <person name="Schmutz J."/>
        </authorList>
    </citation>
    <scope>NUCLEOTIDE SEQUENCE [LARGE SCALE GENOMIC DNA]</scope>
    <source>
        <strain evidence="2">1808015.09</strain>
    </source>
</reference>
<keyword evidence="1" id="KW-0812">Transmembrane</keyword>
<dbReference type="EMBL" id="CM017694">
    <property type="protein sequence ID" value="TYH11050.1"/>
    <property type="molecule type" value="Genomic_DNA"/>
</dbReference>
<protein>
    <submittedName>
        <fullName evidence="2">Uncharacterized protein</fullName>
    </submittedName>
</protein>
<name>A0A5D2G016_GOSDA</name>
<sequence>MVLHPKLPSQGNKAYHPLFSLSYLQIRFLHSLLISVLAHLLWFLSDLTRIPCRILSTQVLHPKLLRARIYGIGHRARICIAMATEATGFSALFIYKWC</sequence>
<keyword evidence="1" id="KW-1133">Transmembrane helix</keyword>
<evidence type="ECO:0000313" key="3">
    <source>
        <dbReference type="Proteomes" id="UP000323506"/>
    </source>
</evidence>
<proteinExistence type="predicted"/>
<organism evidence="2 3">
    <name type="scientific">Gossypium darwinii</name>
    <name type="common">Darwin's cotton</name>
    <name type="synonym">Gossypium barbadense var. darwinii</name>
    <dbReference type="NCBI Taxonomy" id="34276"/>
    <lineage>
        <taxon>Eukaryota</taxon>
        <taxon>Viridiplantae</taxon>
        <taxon>Streptophyta</taxon>
        <taxon>Embryophyta</taxon>
        <taxon>Tracheophyta</taxon>
        <taxon>Spermatophyta</taxon>
        <taxon>Magnoliopsida</taxon>
        <taxon>eudicotyledons</taxon>
        <taxon>Gunneridae</taxon>
        <taxon>Pentapetalae</taxon>
        <taxon>rosids</taxon>
        <taxon>malvids</taxon>
        <taxon>Malvales</taxon>
        <taxon>Malvaceae</taxon>
        <taxon>Malvoideae</taxon>
        <taxon>Gossypium</taxon>
    </lineage>
</organism>